<dbReference type="PANTHER" id="PTHR20929:SF11">
    <property type="entry name" value="DYNEIN AXONEMAL INTERMEDIATE CHAIN 7"/>
    <property type="match status" value="1"/>
</dbReference>
<evidence type="ECO:0000313" key="5">
    <source>
        <dbReference type="Proteomes" id="UP000494256"/>
    </source>
</evidence>
<dbReference type="PRINTS" id="PR02043">
    <property type="entry name" value="CANCERSCCP1"/>
</dbReference>
<evidence type="ECO:0000259" key="1">
    <source>
        <dbReference type="Pfam" id="PF12366"/>
    </source>
</evidence>
<dbReference type="GO" id="GO:0048487">
    <property type="term" value="F:beta-tubulin binding"/>
    <property type="evidence" value="ECO:0007669"/>
    <property type="project" value="TreeGrafter"/>
</dbReference>
<dbReference type="PANTHER" id="PTHR20929">
    <property type="entry name" value="LUNG ADENOMA SUSCEPTIBILITY 1-RELATED"/>
    <property type="match status" value="1"/>
</dbReference>
<accession>A0A8S1BGI4</accession>
<organism evidence="3 4">
    <name type="scientific">Arctia plantaginis</name>
    <name type="common">Wood tiger moth</name>
    <name type="synonym">Phalaena plantaginis</name>
    <dbReference type="NCBI Taxonomy" id="874455"/>
    <lineage>
        <taxon>Eukaryota</taxon>
        <taxon>Metazoa</taxon>
        <taxon>Ecdysozoa</taxon>
        <taxon>Arthropoda</taxon>
        <taxon>Hexapoda</taxon>
        <taxon>Insecta</taxon>
        <taxon>Pterygota</taxon>
        <taxon>Neoptera</taxon>
        <taxon>Endopterygota</taxon>
        <taxon>Lepidoptera</taxon>
        <taxon>Glossata</taxon>
        <taxon>Ditrysia</taxon>
        <taxon>Noctuoidea</taxon>
        <taxon>Erebidae</taxon>
        <taxon>Arctiinae</taxon>
        <taxon>Arctia</taxon>
    </lineage>
</organism>
<dbReference type="EMBL" id="CADEBC010000591">
    <property type="protein sequence ID" value="CAB3257421.1"/>
    <property type="molecule type" value="Genomic_DNA"/>
</dbReference>
<dbReference type="GO" id="GO:0008017">
    <property type="term" value="F:microtubule binding"/>
    <property type="evidence" value="ECO:0007669"/>
    <property type="project" value="TreeGrafter"/>
</dbReference>
<comment type="caution">
    <text evidence="3">The sequence shown here is derived from an EMBL/GenBank/DDBJ whole genome shotgun (WGS) entry which is preliminary data.</text>
</comment>
<dbReference type="Proteomes" id="UP000494106">
    <property type="component" value="Unassembled WGS sequence"/>
</dbReference>
<dbReference type="Proteomes" id="UP000494256">
    <property type="component" value="Unassembled WGS sequence"/>
</dbReference>
<dbReference type="OrthoDB" id="297923at2759"/>
<dbReference type="Pfam" id="PF12366">
    <property type="entry name" value="Casc1_C"/>
    <property type="match status" value="1"/>
</dbReference>
<evidence type="ECO:0000313" key="4">
    <source>
        <dbReference type="Proteomes" id="UP000494106"/>
    </source>
</evidence>
<proteinExistence type="predicted"/>
<feature type="domain" description="CASC1 C-terminal" evidence="1">
    <location>
        <begin position="85"/>
        <end position="282"/>
    </location>
</feature>
<protein>
    <recommendedName>
        <fullName evidence="1">CASC1 C-terminal domain-containing protein</fullName>
    </recommendedName>
</protein>
<sequence>MHKSYFSSSPVQLPKALQPMKYQVQYRAPPPPPPGVTRTPEEIEEEIKRTEAQHQKLALVFIELPQEVMWTEPPVVCQWQEARKLWTTNYVNDYKFNEDKLTVQFRTGVLWPIGIAVLKYSNMPYQGWDMKPDPYSKGVLITVTGLCVTVTWLCLGNYVRLKFIANSPTSALREHFNKPYSVKRMVQLMREAGCDFFPEFDAHDHVEGSSHKEWVMERHHYNAMAFLSRAYNFQWSRWNAEADSRNMIMQMREVVDPKRESKLSLLHVTPQRATILKCNEMTPEINYDPMVGFPFYPDLFTLNMSYGSVDARRITFSMKYRLVETVYELLQELKVLSFS</sequence>
<name>A0A8S1BGI4_ARCPL</name>
<evidence type="ECO:0000313" key="3">
    <source>
        <dbReference type="EMBL" id="CAB3257421.1"/>
    </source>
</evidence>
<gene>
    <name evidence="3" type="ORF">APLA_LOCUS15958</name>
    <name evidence="2" type="ORF">APLA_LOCUS6161</name>
</gene>
<dbReference type="InterPro" id="IPR023247">
    <property type="entry name" value="IC97/Dnai7-like"/>
</dbReference>
<dbReference type="GO" id="GO:0005930">
    <property type="term" value="C:axoneme"/>
    <property type="evidence" value="ECO:0007669"/>
    <property type="project" value="TreeGrafter"/>
</dbReference>
<keyword evidence="4" id="KW-1185">Reference proteome</keyword>
<dbReference type="EMBL" id="CADEBD010000293">
    <property type="protein sequence ID" value="CAB3233625.1"/>
    <property type="molecule type" value="Genomic_DNA"/>
</dbReference>
<dbReference type="InterPro" id="IPR022110">
    <property type="entry name" value="CASC1_C"/>
</dbReference>
<dbReference type="AlphaFoldDB" id="A0A8S1BGI4"/>
<evidence type="ECO:0000313" key="2">
    <source>
        <dbReference type="EMBL" id="CAB3233625.1"/>
    </source>
</evidence>
<reference evidence="4 5" key="1">
    <citation type="submission" date="2020-04" db="EMBL/GenBank/DDBJ databases">
        <authorList>
            <person name="Wallbank WR R."/>
            <person name="Pardo Diaz C."/>
            <person name="Kozak K."/>
            <person name="Martin S."/>
            <person name="Jiggins C."/>
            <person name="Moest M."/>
            <person name="Warren A I."/>
            <person name="Byers J.R.P. K."/>
            <person name="Montejo-Kovacevich G."/>
            <person name="Yen C E."/>
        </authorList>
    </citation>
    <scope>NUCLEOTIDE SEQUENCE [LARGE SCALE GENOMIC DNA]</scope>
</reference>